<feature type="compositionally biased region" description="Acidic residues" evidence="1">
    <location>
        <begin position="25"/>
        <end position="34"/>
    </location>
</feature>
<evidence type="ECO:0000313" key="3">
    <source>
        <dbReference type="EMBL" id="OMO91945.1"/>
    </source>
</evidence>
<dbReference type="Proteomes" id="UP000188268">
    <property type="component" value="Unassembled WGS sequence"/>
</dbReference>
<dbReference type="OrthoDB" id="1939276at2759"/>
<dbReference type="OMA" id="NCLTIAT"/>
<dbReference type="STRING" id="210143.A0A1R3JAU5"/>
<reference evidence="3 4" key="1">
    <citation type="submission" date="2013-09" db="EMBL/GenBank/DDBJ databases">
        <title>Corchorus capsularis genome sequencing.</title>
        <authorList>
            <person name="Alam M."/>
            <person name="Haque M.S."/>
            <person name="Islam M.S."/>
            <person name="Emdad E.M."/>
            <person name="Islam M.M."/>
            <person name="Ahmed B."/>
            <person name="Halim A."/>
            <person name="Hossen Q.M.M."/>
            <person name="Hossain M.Z."/>
            <person name="Ahmed R."/>
            <person name="Khan M.M."/>
            <person name="Islam R."/>
            <person name="Rashid M.M."/>
            <person name="Khan S.A."/>
            <person name="Rahman M.S."/>
            <person name="Alam M."/>
        </authorList>
    </citation>
    <scope>NUCLEOTIDE SEQUENCE [LARGE SCALE GENOMIC DNA]</scope>
    <source>
        <strain evidence="4">cv. CVL-1</strain>
        <tissue evidence="3">Whole seedling</tissue>
    </source>
</reference>
<evidence type="ECO:0000256" key="1">
    <source>
        <dbReference type="SAM" id="MobiDB-lite"/>
    </source>
</evidence>
<accession>A0A1R3JAU5</accession>
<dbReference type="Gene3D" id="3.80.10.10">
    <property type="entry name" value="Ribonuclease Inhibitor"/>
    <property type="match status" value="1"/>
</dbReference>
<dbReference type="SUPFAM" id="SSF52047">
    <property type="entry name" value="RNI-like"/>
    <property type="match status" value="1"/>
</dbReference>
<feature type="region of interest" description="Disordered" evidence="1">
    <location>
        <begin position="1"/>
        <end position="52"/>
    </location>
</feature>
<sequence length="479" mass="55266">MEEENVMEEGEEEENGNDSNSTLEEHEEEEEEGECNYNSNSTSEEEQGEPEPKKLKLLQEEDVISTLPDSIIHHILSLLPMEDAVTQDWGFVEKWLRFATLGKVEELHIDLLYDRQDESEEERGFVPYVMPHFLYENSSLTKLDSRYCSYNPKGPVSWTSLKALTISDASFEEEVLQWILLGCPILEYLELRSCRSICKINASSNPRLKKLVLSDVIGAYEVSIRSVNSLEILGEEYEYCLTTLLDVSSLVDATLDFGELDFWPGYENQHMSQEYQDMVVHVLEKVNHVNQLTLGSVCIQVLSLLELKGLPPPLSNHERNCLTIATGFNNRDLYGVASLLNSLPNLEKLIIKLTLHDKYYSFYSEELEKLDKKKMEHFWEVKGRSFECLVMSLKTVEIVVKSRYWIEFDEHHRQYYIATKHPGLIEFVEFILKSARVLERMVFVAEKSSGLEAHDFYWLAKKVLNLPRASPNAVVLLPD</sequence>
<dbReference type="PANTHER" id="PTHR31900">
    <property type="entry name" value="F-BOX/RNI SUPERFAMILY PROTEIN-RELATED"/>
    <property type="match status" value="1"/>
</dbReference>
<gene>
    <name evidence="3" type="ORF">CCACVL1_06943</name>
</gene>
<name>A0A1R3JAU5_COCAP</name>
<dbReference type="InterPro" id="IPR055411">
    <property type="entry name" value="LRR_FXL15/At3g58940/PEG3-like"/>
</dbReference>
<proteinExistence type="predicted"/>
<dbReference type="InterPro" id="IPR050232">
    <property type="entry name" value="FBL13/AtMIF1-like"/>
</dbReference>
<dbReference type="Gramene" id="OMO91945">
    <property type="protein sequence ID" value="OMO91945"/>
    <property type="gene ID" value="CCACVL1_06943"/>
</dbReference>
<keyword evidence="4" id="KW-1185">Reference proteome</keyword>
<feature type="domain" description="F-box/LRR-repeat protein 15/At3g58940/PEG3-like LRR" evidence="2">
    <location>
        <begin position="92"/>
        <end position="233"/>
    </location>
</feature>
<dbReference type="Pfam" id="PF24758">
    <property type="entry name" value="LRR_At5g56370"/>
    <property type="match status" value="1"/>
</dbReference>
<feature type="compositionally biased region" description="Acidic residues" evidence="1">
    <location>
        <begin position="1"/>
        <end position="16"/>
    </location>
</feature>
<comment type="caution">
    <text evidence="3">The sequence shown here is derived from an EMBL/GenBank/DDBJ whole genome shotgun (WGS) entry which is preliminary data.</text>
</comment>
<organism evidence="3 4">
    <name type="scientific">Corchorus capsularis</name>
    <name type="common">Jute</name>
    <dbReference type="NCBI Taxonomy" id="210143"/>
    <lineage>
        <taxon>Eukaryota</taxon>
        <taxon>Viridiplantae</taxon>
        <taxon>Streptophyta</taxon>
        <taxon>Embryophyta</taxon>
        <taxon>Tracheophyta</taxon>
        <taxon>Spermatophyta</taxon>
        <taxon>Magnoliopsida</taxon>
        <taxon>eudicotyledons</taxon>
        <taxon>Gunneridae</taxon>
        <taxon>Pentapetalae</taxon>
        <taxon>rosids</taxon>
        <taxon>malvids</taxon>
        <taxon>Malvales</taxon>
        <taxon>Malvaceae</taxon>
        <taxon>Grewioideae</taxon>
        <taxon>Apeibeae</taxon>
        <taxon>Corchorus</taxon>
    </lineage>
</organism>
<dbReference type="InterPro" id="IPR032675">
    <property type="entry name" value="LRR_dom_sf"/>
</dbReference>
<protein>
    <submittedName>
        <fullName evidence="3">F-box/LRR-repeat protein</fullName>
    </submittedName>
</protein>
<dbReference type="PANTHER" id="PTHR31900:SF32">
    <property type="entry name" value="F-BOX_RNI_FBD-LIKE DOMAIN PROTEIN"/>
    <property type="match status" value="1"/>
</dbReference>
<dbReference type="EMBL" id="AWWV01008262">
    <property type="protein sequence ID" value="OMO91945.1"/>
    <property type="molecule type" value="Genomic_DNA"/>
</dbReference>
<evidence type="ECO:0000259" key="2">
    <source>
        <dbReference type="Pfam" id="PF24758"/>
    </source>
</evidence>
<dbReference type="AlphaFoldDB" id="A0A1R3JAU5"/>
<evidence type="ECO:0000313" key="4">
    <source>
        <dbReference type="Proteomes" id="UP000188268"/>
    </source>
</evidence>